<organism evidence="2 3">
    <name type="scientific">Flavobacterium difficile</name>
    <dbReference type="NCBI Taxonomy" id="2709659"/>
    <lineage>
        <taxon>Bacteria</taxon>
        <taxon>Pseudomonadati</taxon>
        <taxon>Bacteroidota</taxon>
        <taxon>Flavobacteriia</taxon>
        <taxon>Flavobacteriales</taxon>
        <taxon>Flavobacteriaceae</taxon>
        <taxon>Flavobacterium</taxon>
    </lineage>
</organism>
<feature type="transmembrane region" description="Helical" evidence="1">
    <location>
        <begin position="41"/>
        <end position="59"/>
    </location>
</feature>
<gene>
    <name evidence="2" type="ORF">G4D72_07190</name>
</gene>
<keyword evidence="3" id="KW-1185">Reference proteome</keyword>
<feature type="transmembrane region" description="Helical" evidence="1">
    <location>
        <begin position="12"/>
        <end position="35"/>
    </location>
</feature>
<comment type="caution">
    <text evidence="2">The sequence shown here is derived from an EMBL/GenBank/DDBJ whole genome shotgun (WGS) entry which is preliminary data.</text>
</comment>
<sequence>MKKQTIATLDYLGISSASICLVHCLLFPLLPFIPIGISHNHYIDLFFALLGLFVVVKILKTNTKWYIKIILTVSMVIIFCSVFFTLLFHQHTSLLYFGGMGMIVGHVLNFKNQRH</sequence>
<dbReference type="InterPro" id="IPR004891">
    <property type="entry name" value="Mercury-R_MerC"/>
</dbReference>
<evidence type="ECO:0000256" key="1">
    <source>
        <dbReference type="SAM" id="Phobius"/>
    </source>
</evidence>
<feature type="transmembrane region" description="Helical" evidence="1">
    <location>
        <begin position="66"/>
        <end position="88"/>
    </location>
</feature>
<reference evidence="2 3" key="1">
    <citation type="submission" date="2020-02" db="EMBL/GenBank/DDBJ databases">
        <authorList>
            <person name="Chen W.-M."/>
        </authorList>
    </citation>
    <scope>NUCLEOTIDE SEQUENCE [LARGE SCALE GENOMIC DNA]</scope>
    <source>
        <strain evidence="2 3">KDG-16</strain>
    </source>
</reference>
<keyword evidence="1" id="KW-0472">Membrane</keyword>
<dbReference type="Proteomes" id="UP000800984">
    <property type="component" value="Unassembled WGS sequence"/>
</dbReference>
<feature type="transmembrane region" description="Helical" evidence="1">
    <location>
        <begin position="94"/>
        <end position="110"/>
    </location>
</feature>
<protein>
    <submittedName>
        <fullName evidence="2">MerC domain-containing protein</fullName>
    </submittedName>
</protein>
<keyword evidence="1" id="KW-1133">Transmembrane helix</keyword>
<dbReference type="RefSeq" id="WP_166076978.1">
    <property type="nucleotide sequence ID" value="NZ_JAAJBT010000003.1"/>
</dbReference>
<evidence type="ECO:0000313" key="2">
    <source>
        <dbReference type="EMBL" id="NHM01891.1"/>
    </source>
</evidence>
<dbReference type="Pfam" id="PF03203">
    <property type="entry name" value="MerC"/>
    <property type="match status" value="1"/>
</dbReference>
<dbReference type="EMBL" id="JAAJBT010000003">
    <property type="protein sequence ID" value="NHM01891.1"/>
    <property type="molecule type" value="Genomic_DNA"/>
</dbReference>
<name>A0ABX0I8W2_9FLAO</name>
<keyword evidence="1" id="KW-0812">Transmembrane</keyword>
<evidence type="ECO:0000313" key="3">
    <source>
        <dbReference type="Proteomes" id="UP000800984"/>
    </source>
</evidence>
<proteinExistence type="predicted"/>
<accession>A0ABX0I8W2</accession>